<dbReference type="AlphaFoldDB" id="A0A8T0ISS0"/>
<reference evidence="1" key="1">
    <citation type="submission" date="2020-06" db="EMBL/GenBank/DDBJ databases">
        <title>WGS assembly of Ceratodon purpureus strain R40.</title>
        <authorList>
            <person name="Carey S.B."/>
            <person name="Jenkins J."/>
            <person name="Shu S."/>
            <person name="Lovell J.T."/>
            <person name="Sreedasyam A."/>
            <person name="Maumus F."/>
            <person name="Tiley G.P."/>
            <person name="Fernandez-Pozo N."/>
            <person name="Barry K."/>
            <person name="Chen C."/>
            <person name="Wang M."/>
            <person name="Lipzen A."/>
            <person name="Daum C."/>
            <person name="Saski C.A."/>
            <person name="Payton A.C."/>
            <person name="Mcbreen J.C."/>
            <person name="Conrad R.E."/>
            <person name="Kollar L.M."/>
            <person name="Olsson S."/>
            <person name="Huttunen S."/>
            <person name="Landis J.B."/>
            <person name="Wickett N.J."/>
            <person name="Johnson M.G."/>
            <person name="Rensing S.A."/>
            <person name="Grimwood J."/>
            <person name="Schmutz J."/>
            <person name="Mcdaniel S.F."/>
        </authorList>
    </citation>
    <scope>NUCLEOTIDE SEQUENCE</scope>
    <source>
        <strain evidence="1">R40</strain>
    </source>
</reference>
<dbReference type="EMBL" id="CM026422">
    <property type="protein sequence ID" value="KAG0586105.1"/>
    <property type="molecule type" value="Genomic_DNA"/>
</dbReference>
<dbReference type="Proteomes" id="UP000822688">
    <property type="component" value="Chromosome 2"/>
</dbReference>
<feature type="non-terminal residue" evidence="1">
    <location>
        <position position="1"/>
    </location>
</feature>
<evidence type="ECO:0000313" key="2">
    <source>
        <dbReference type="Proteomes" id="UP000822688"/>
    </source>
</evidence>
<name>A0A8T0ISS0_CERPU</name>
<proteinExistence type="predicted"/>
<gene>
    <name evidence="1" type="ORF">KC19_2G064700</name>
</gene>
<protein>
    <submittedName>
        <fullName evidence="1">Uncharacterized protein</fullName>
    </submittedName>
</protein>
<organism evidence="1 2">
    <name type="scientific">Ceratodon purpureus</name>
    <name type="common">Fire moss</name>
    <name type="synonym">Dicranum purpureum</name>
    <dbReference type="NCBI Taxonomy" id="3225"/>
    <lineage>
        <taxon>Eukaryota</taxon>
        <taxon>Viridiplantae</taxon>
        <taxon>Streptophyta</taxon>
        <taxon>Embryophyta</taxon>
        <taxon>Bryophyta</taxon>
        <taxon>Bryophytina</taxon>
        <taxon>Bryopsida</taxon>
        <taxon>Dicranidae</taxon>
        <taxon>Pseudoditrichales</taxon>
        <taxon>Ditrichaceae</taxon>
        <taxon>Ceratodon</taxon>
    </lineage>
</organism>
<sequence length="120" mass="13056">LSNAHIPVCIHSLTGYTKPKLCRDNGRQLIENLQTKLTEKLKAIISLVSFTGRPRSESGPVQEHTTVAAAFSAGIHNGREATSAVQDSGIRRSNKTCAQWRVSCPSRATMTPPSPHLPRL</sequence>
<accession>A0A8T0ISS0</accession>
<comment type="caution">
    <text evidence="1">The sequence shown here is derived from an EMBL/GenBank/DDBJ whole genome shotgun (WGS) entry which is preliminary data.</text>
</comment>
<evidence type="ECO:0000313" key="1">
    <source>
        <dbReference type="EMBL" id="KAG0586105.1"/>
    </source>
</evidence>
<keyword evidence="2" id="KW-1185">Reference proteome</keyword>